<evidence type="ECO:0008006" key="4">
    <source>
        <dbReference type="Google" id="ProtNLM"/>
    </source>
</evidence>
<reference evidence="2" key="2">
    <citation type="journal article" date="2023" name="Proc. Natl. Acad. Sci. U.S.A.">
        <title>A global phylogenomic analysis of the shiitake genus Lentinula.</title>
        <authorList>
            <person name="Sierra-Patev S."/>
            <person name="Min B."/>
            <person name="Naranjo-Ortiz M."/>
            <person name="Looney B."/>
            <person name="Konkel Z."/>
            <person name="Slot J.C."/>
            <person name="Sakamoto Y."/>
            <person name="Steenwyk J.L."/>
            <person name="Rokas A."/>
            <person name="Carro J."/>
            <person name="Camarero S."/>
            <person name="Ferreira P."/>
            <person name="Molpeceres G."/>
            <person name="Ruiz-Duenas F.J."/>
            <person name="Serrano A."/>
            <person name="Henrissat B."/>
            <person name="Drula E."/>
            <person name="Hughes K.W."/>
            <person name="Mata J.L."/>
            <person name="Ishikawa N.K."/>
            <person name="Vargas-Isla R."/>
            <person name="Ushijima S."/>
            <person name="Smith C.A."/>
            <person name="Donoghue J."/>
            <person name="Ahrendt S."/>
            <person name="Andreopoulos W."/>
            <person name="He G."/>
            <person name="LaButti K."/>
            <person name="Lipzen A."/>
            <person name="Ng V."/>
            <person name="Riley R."/>
            <person name="Sandor L."/>
            <person name="Barry K."/>
            <person name="Martinez A.T."/>
            <person name="Xiao Y."/>
            <person name="Gibbons J.G."/>
            <person name="Terashima K."/>
            <person name="Grigoriev I.V."/>
            <person name="Hibbett D."/>
        </authorList>
    </citation>
    <scope>NUCLEOTIDE SEQUENCE</scope>
    <source>
        <strain evidence="2">Sp2 HRB7682 ss15</strain>
    </source>
</reference>
<accession>A0A9W9A170</accession>
<dbReference type="Proteomes" id="UP001150238">
    <property type="component" value="Unassembled WGS sequence"/>
</dbReference>
<dbReference type="AlphaFoldDB" id="A0A9W9A170"/>
<dbReference type="Gene3D" id="3.80.10.10">
    <property type="entry name" value="Ribonuclease Inhibitor"/>
    <property type="match status" value="1"/>
</dbReference>
<dbReference type="SUPFAM" id="SSF52047">
    <property type="entry name" value="RNI-like"/>
    <property type="match status" value="1"/>
</dbReference>
<proteinExistence type="predicted"/>
<feature type="chain" id="PRO_5040756021" description="F-box domain-containing protein" evidence="1">
    <location>
        <begin position="26"/>
        <end position="359"/>
    </location>
</feature>
<protein>
    <recommendedName>
        <fullName evidence="4">F-box domain-containing protein</fullName>
    </recommendedName>
</protein>
<keyword evidence="1" id="KW-0732">Signal</keyword>
<dbReference type="EMBL" id="JANVFS010000030">
    <property type="protein sequence ID" value="KAJ4471054.1"/>
    <property type="molecule type" value="Genomic_DNA"/>
</dbReference>
<comment type="caution">
    <text evidence="2">The sequence shown here is derived from an EMBL/GenBank/DDBJ whole genome shotgun (WGS) entry which is preliminary data.</text>
</comment>
<evidence type="ECO:0000256" key="1">
    <source>
        <dbReference type="SAM" id="SignalP"/>
    </source>
</evidence>
<gene>
    <name evidence="2" type="ORF">C8J55DRAFT_563749</name>
</gene>
<organism evidence="2 3">
    <name type="scientific">Lentinula lateritia</name>
    <dbReference type="NCBI Taxonomy" id="40482"/>
    <lineage>
        <taxon>Eukaryota</taxon>
        <taxon>Fungi</taxon>
        <taxon>Dikarya</taxon>
        <taxon>Basidiomycota</taxon>
        <taxon>Agaricomycotina</taxon>
        <taxon>Agaricomycetes</taxon>
        <taxon>Agaricomycetidae</taxon>
        <taxon>Agaricales</taxon>
        <taxon>Marasmiineae</taxon>
        <taxon>Omphalotaceae</taxon>
        <taxon>Lentinula</taxon>
    </lineage>
</organism>
<sequence length="359" mass="40559">MLWRHIAAPAYGLCFISLLLERSQRCPLVIEYQAARPDNRVLSLLAEHSERWEDVTLYIPPSSYICLSSIRGRLPLLERLSLHATVDDPEAYAYPLSRFENAPVLQSLDLRWFYDHLSIELSSLHSLLDNTPTLSRFDRSRSEVLTELKGLSVIDCELQVVYSLLDRALNLVELGILMNSDPGKANIDIPIILPHLHTLKIQINGIFPGVVNFLVFEAPQLSEIEFSGCHALDNSDDELENRFEDIVTSGRLFIQFLRNFVQGSGCSLVSLTLDCEVDFHASEMMPLFEVLPSLEYLDISVLHMGCIPFRDMTPASAIFPKLQTLYLRIPPEECLMDDVNDLISLATSSSVLKIRLVAK</sequence>
<reference evidence="2" key="1">
    <citation type="submission" date="2022-08" db="EMBL/GenBank/DDBJ databases">
        <authorList>
            <consortium name="DOE Joint Genome Institute"/>
            <person name="Min B."/>
            <person name="Riley R."/>
            <person name="Sierra-Patev S."/>
            <person name="Naranjo-Ortiz M."/>
            <person name="Looney B."/>
            <person name="Konkel Z."/>
            <person name="Slot J.C."/>
            <person name="Sakamoto Y."/>
            <person name="Steenwyk J.L."/>
            <person name="Rokas A."/>
            <person name="Carro J."/>
            <person name="Camarero S."/>
            <person name="Ferreira P."/>
            <person name="Molpeceres G."/>
            <person name="Ruiz-Duenas F.J."/>
            <person name="Serrano A."/>
            <person name="Henrissat B."/>
            <person name="Drula E."/>
            <person name="Hughes K.W."/>
            <person name="Mata J.L."/>
            <person name="Ishikawa N.K."/>
            <person name="Vargas-Isla R."/>
            <person name="Ushijima S."/>
            <person name="Smith C.A."/>
            <person name="Ahrendt S."/>
            <person name="Andreopoulos W."/>
            <person name="He G."/>
            <person name="Labutti K."/>
            <person name="Lipzen A."/>
            <person name="Ng V."/>
            <person name="Sandor L."/>
            <person name="Barry K."/>
            <person name="Martinez A.T."/>
            <person name="Xiao Y."/>
            <person name="Gibbons J.G."/>
            <person name="Terashima K."/>
            <person name="Hibbett D.S."/>
            <person name="Grigoriev I.V."/>
        </authorList>
    </citation>
    <scope>NUCLEOTIDE SEQUENCE</scope>
    <source>
        <strain evidence="2">Sp2 HRB7682 ss15</strain>
    </source>
</reference>
<dbReference type="InterPro" id="IPR032675">
    <property type="entry name" value="LRR_dom_sf"/>
</dbReference>
<evidence type="ECO:0000313" key="3">
    <source>
        <dbReference type="Proteomes" id="UP001150238"/>
    </source>
</evidence>
<evidence type="ECO:0000313" key="2">
    <source>
        <dbReference type="EMBL" id="KAJ4471054.1"/>
    </source>
</evidence>
<feature type="signal peptide" evidence="1">
    <location>
        <begin position="1"/>
        <end position="25"/>
    </location>
</feature>
<name>A0A9W9A170_9AGAR</name>